<gene>
    <name evidence="1" type="ORF">S01H4_19393</name>
</gene>
<accession>X0YJI8</accession>
<organism evidence="1">
    <name type="scientific">marine sediment metagenome</name>
    <dbReference type="NCBI Taxonomy" id="412755"/>
    <lineage>
        <taxon>unclassified sequences</taxon>
        <taxon>metagenomes</taxon>
        <taxon>ecological metagenomes</taxon>
    </lineage>
</organism>
<dbReference type="SUPFAM" id="SSF53474">
    <property type="entry name" value="alpha/beta-Hydrolases"/>
    <property type="match status" value="1"/>
</dbReference>
<dbReference type="InterPro" id="IPR029058">
    <property type="entry name" value="AB_hydrolase_fold"/>
</dbReference>
<dbReference type="EMBL" id="BART01008648">
    <property type="protein sequence ID" value="GAG56140.1"/>
    <property type="molecule type" value="Genomic_DNA"/>
</dbReference>
<proteinExistence type="predicted"/>
<dbReference type="AlphaFoldDB" id="X0YJI8"/>
<comment type="caution">
    <text evidence="1">The sequence shown here is derived from an EMBL/GenBank/DDBJ whole genome shotgun (WGS) entry which is preliminary data.</text>
</comment>
<sequence length="65" mass="7127">MGGLIVQQFTVDFPEKVDKLVIADSFSATIGIKARINTWLAAFGLKALPKAWVAKSFELAYKGVR</sequence>
<name>X0YJI8_9ZZZZ</name>
<evidence type="ECO:0000313" key="1">
    <source>
        <dbReference type="EMBL" id="GAG56140.1"/>
    </source>
</evidence>
<reference evidence="1" key="1">
    <citation type="journal article" date="2014" name="Front. Microbiol.">
        <title>High frequency of phylogenetically diverse reductive dehalogenase-homologous genes in deep subseafloor sedimentary metagenomes.</title>
        <authorList>
            <person name="Kawai M."/>
            <person name="Futagami T."/>
            <person name="Toyoda A."/>
            <person name="Takaki Y."/>
            <person name="Nishi S."/>
            <person name="Hori S."/>
            <person name="Arai W."/>
            <person name="Tsubouchi T."/>
            <person name="Morono Y."/>
            <person name="Uchiyama I."/>
            <person name="Ito T."/>
            <person name="Fujiyama A."/>
            <person name="Inagaki F."/>
            <person name="Takami H."/>
        </authorList>
    </citation>
    <scope>NUCLEOTIDE SEQUENCE</scope>
    <source>
        <strain evidence="1">Expedition CK06-06</strain>
    </source>
</reference>
<protein>
    <submittedName>
        <fullName evidence="1">Uncharacterized protein</fullName>
    </submittedName>
</protein>